<evidence type="ECO:0000256" key="1">
    <source>
        <dbReference type="SAM" id="MobiDB-lite"/>
    </source>
</evidence>
<feature type="compositionally biased region" description="Low complexity" evidence="1">
    <location>
        <begin position="1"/>
        <end position="13"/>
    </location>
</feature>
<accession>A0A166B950</accession>
<proteinExistence type="predicted"/>
<dbReference type="AlphaFoldDB" id="A0A166B950"/>
<dbReference type="NCBIfam" id="TIGR02453">
    <property type="entry name" value="TIGR02453 family protein"/>
    <property type="match status" value="1"/>
</dbReference>
<organism evidence="2 3">
    <name type="scientific">Sistotremastrum suecicum HHB10207 ss-3</name>
    <dbReference type="NCBI Taxonomy" id="1314776"/>
    <lineage>
        <taxon>Eukaryota</taxon>
        <taxon>Fungi</taxon>
        <taxon>Dikarya</taxon>
        <taxon>Basidiomycota</taxon>
        <taxon>Agaricomycotina</taxon>
        <taxon>Agaricomycetes</taxon>
        <taxon>Sistotremastrales</taxon>
        <taxon>Sistotremastraceae</taxon>
        <taxon>Sistotremastrum</taxon>
    </lineage>
</organism>
<sequence length="377" mass="42156">MPVSTPTRSSTRTLGKSSVSSTPDKNKNSTPKKSTPKKVTKRKTSPRSDEDDEDDKTYEASLEEELDNEGGNEGQDESVEEIDSDNLDDDEDFREGKKRKRVVAGRGRGTPKSTPKKKRKVEDQEDDDDDENVMIVGRVVQAPTTGKVPPGQISKNTLGFLENLKDPKCNDQPVYRQAEQEFKDFITEFTDSLIAADPQLPALPPKDVIHRIYRDVRFSNDKTPYKTGFSASFSRSGRKGIFAGCTSSILKPGGSLLAAGTWCPAKNELSCIRHNILHSRTLRERLRSTISAPSFIQYFGPPTKHPKGERQSIFGAEDELKNAPKIEGVTKDHKDIDLLKLRSLAVSCRFTDSEVLARSFKDDICKIVTILRPFVHW</sequence>
<dbReference type="PANTHER" id="PTHR36452">
    <property type="entry name" value="CHROMOSOME 12, WHOLE GENOME SHOTGUN SEQUENCE"/>
    <property type="match status" value="1"/>
</dbReference>
<dbReference type="Proteomes" id="UP000076798">
    <property type="component" value="Unassembled WGS sequence"/>
</dbReference>
<dbReference type="PANTHER" id="PTHR36452:SF1">
    <property type="entry name" value="DUF2461 DOMAIN-CONTAINING PROTEIN"/>
    <property type="match status" value="1"/>
</dbReference>
<reference evidence="2 3" key="1">
    <citation type="journal article" date="2016" name="Mol. Biol. Evol.">
        <title>Comparative Genomics of Early-Diverging Mushroom-Forming Fungi Provides Insights into the Origins of Lignocellulose Decay Capabilities.</title>
        <authorList>
            <person name="Nagy L.G."/>
            <person name="Riley R."/>
            <person name="Tritt A."/>
            <person name="Adam C."/>
            <person name="Daum C."/>
            <person name="Floudas D."/>
            <person name="Sun H."/>
            <person name="Yadav J.S."/>
            <person name="Pangilinan J."/>
            <person name="Larsson K.H."/>
            <person name="Matsuura K."/>
            <person name="Barry K."/>
            <person name="Labutti K."/>
            <person name="Kuo R."/>
            <person name="Ohm R.A."/>
            <person name="Bhattacharya S.S."/>
            <person name="Shirouzu T."/>
            <person name="Yoshinaga Y."/>
            <person name="Martin F.M."/>
            <person name="Grigoriev I.V."/>
            <person name="Hibbett D.S."/>
        </authorList>
    </citation>
    <scope>NUCLEOTIDE SEQUENCE [LARGE SCALE GENOMIC DNA]</scope>
    <source>
        <strain evidence="2 3">HHB10207 ss-3</strain>
    </source>
</reference>
<dbReference type="STRING" id="1314776.A0A166B950"/>
<dbReference type="Pfam" id="PF09365">
    <property type="entry name" value="DUF2461"/>
    <property type="match status" value="1"/>
</dbReference>
<dbReference type="EMBL" id="KV428116">
    <property type="protein sequence ID" value="KZT36116.1"/>
    <property type="molecule type" value="Genomic_DNA"/>
</dbReference>
<dbReference type="InterPro" id="IPR012808">
    <property type="entry name" value="CHP02453"/>
</dbReference>
<feature type="region of interest" description="Disordered" evidence="1">
    <location>
        <begin position="1"/>
        <end position="130"/>
    </location>
</feature>
<keyword evidence="3" id="KW-1185">Reference proteome</keyword>
<feature type="compositionally biased region" description="Acidic residues" evidence="1">
    <location>
        <begin position="49"/>
        <end position="93"/>
    </location>
</feature>
<name>A0A166B950_9AGAM</name>
<dbReference type="OrthoDB" id="2537769at2759"/>
<evidence type="ECO:0000313" key="3">
    <source>
        <dbReference type="Proteomes" id="UP000076798"/>
    </source>
</evidence>
<evidence type="ECO:0000313" key="2">
    <source>
        <dbReference type="EMBL" id="KZT36116.1"/>
    </source>
</evidence>
<protein>
    <submittedName>
        <fullName evidence="2">Uncharacterized protein</fullName>
    </submittedName>
</protein>
<feature type="compositionally biased region" description="Basic residues" evidence="1">
    <location>
        <begin position="34"/>
        <end position="45"/>
    </location>
</feature>
<gene>
    <name evidence="2" type="ORF">SISSUDRAFT_1050310</name>
</gene>